<accession>A0A7U2HUE5</accession>
<name>A0A7U2HUE5_PHANO</name>
<feature type="compositionally biased region" description="Basic residues" evidence="1">
    <location>
        <begin position="80"/>
        <end position="90"/>
    </location>
</feature>
<protein>
    <submittedName>
        <fullName evidence="2">Uncharacterized protein</fullName>
    </submittedName>
</protein>
<feature type="region of interest" description="Disordered" evidence="1">
    <location>
        <begin position="1"/>
        <end position="29"/>
    </location>
</feature>
<reference evidence="3" key="1">
    <citation type="journal article" date="2021" name="BMC Genomics">
        <title>Chromosome-level genome assembly and manually-curated proteome of model necrotroph Parastagonospora nodorum Sn15 reveals a genome-wide trove of candidate effector homologs, and redundancy of virulence-related functions within an accessory chromosome.</title>
        <authorList>
            <person name="Bertazzoni S."/>
            <person name="Jones D.A.B."/>
            <person name="Phan H.T."/>
            <person name="Tan K.-C."/>
            <person name="Hane J.K."/>
        </authorList>
    </citation>
    <scope>NUCLEOTIDE SEQUENCE [LARGE SCALE GENOMIC DNA]</scope>
    <source>
        <strain evidence="3">SN15 / ATCC MYA-4574 / FGSC 10173)</strain>
    </source>
</reference>
<gene>
    <name evidence="2" type="ORF">JI435_426500</name>
</gene>
<keyword evidence="3" id="KW-1185">Reference proteome</keyword>
<dbReference type="Proteomes" id="UP000663193">
    <property type="component" value="Chromosome 1"/>
</dbReference>
<evidence type="ECO:0000313" key="3">
    <source>
        <dbReference type="Proteomes" id="UP000663193"/>
    </source>
</evidence>
<organism evidence="2 3">
    <name type="scientific">Phaeosphaeria nodorum (strain SN15 / ATCC MYA-4574 / FGSC 10173)</name>
    <name type="common">Glume blotch fungus</name>
    <name type="synonym">Parastagonospora nodorum</name>
    <dbReference type="NCBI Taxonomy" id="321614"/>
    <lineage>
        <taxon>Eukaryota</taxon>
        <taxon>Fungi</taxon>
        <taxon>Dikarya</taxon>
        <taxon>Ascomycota</taxon>
        <taxon>Pezizomycotina</taxon>
        <taxon>Dothideomycetes</taxon>
        <taxon>Pleosporomycetidae</taxon>
        <taxon>Pleosporales</taxon>
        <taxon>Pleosporineae</taxon>
        <taxon>Phaeosphaeriaceae</taxon>
        <taxon>Parastagonospora</taxon>
    </lineage>
</organism>
<feature type="region of interest" description="Disordered" evidence="1">
    <location>
        <begin position="80"/>
        <end position="99"/>
    </location>
</feature>
<proteinExistence type="predicted"/>
<evidence type="ECO:0000313" key="2">
    <source>
        <dbReference type="EMBL" id="QRC91123.1"/>
    </source>
</evidence>
<dbReference type="AlphaFoldDB" id="A0A7U2HUE5"/>
<dbReference type="EMBL" id="CP069023">
    <property type="protein sequence ID" value="QRC91123.1"/>
    <property type="molecule type" value="Genomic_DNA"/>
</dbReference>
<dbReference type="VEuPathDB" id="FungiDB:JI435_426500"/>
<evidence type="ECO:0000256" key="1">
    <source>
        <dbReference type="SAM" id="MobiDB-lite"/>
    </source>
</evidence>
<sequence>MKERKVQVRNSGTSGGAAKQRTALGLEAPSRRKAHLHNLLLVRYHTFPRTSSSCIASYVREPSLHQLRNILYPFDDSHRRMTRTGKHGHAHAGLSTHAP</sequence>